<dbReference type="Proteomes" id="UP000095712">
    <property type="component" value="Unassembled WGS sequence"/>
</dbReference>
<dbReference type="AlphaFoldDB" id="A0A174TDE0"/>
<organism evidence="1 2">
    <name type="scientific">Blautia wexlerae</name>
    <dbReference type="NCBI Taxonomy" id="418240"/>
    <lineage>
        <taxon>Bacteria</taxon>
        <taxon>Bacillati</taxon>
        <taxon>Bacillota</taxon>
        <taxon>Clostridia</taxon>
        <taxon>Lachnospirales</taxon>
        <taxon>Lachnospiraceae</taxon>
        <taxon>Blautia</taxon>
    </lineage>
</organism>
<sequence>METKMIKANPTREFFVNMLVRDILLKQAIIELIDNSIDGARTIKKDNDFTGLKIAVDFDGDSFCIRDNCGGIPLDVAQEYAFRFGRPKEKETGNNETTGIFGIGMKRALFKLGDYFEIKSKTVTTSFEVKLDVEQWENEESNNWDFPFSSYQENLCNSLESTGTTITVSRLRKEISADLKSRDFEKELIEHIQRRVGLDIDNGIIIEVNGKKLIGNHVKLVNGEDIQPVKESYIHGNVKVKIVAGIAEKKEKEKYEPENAGWYIYCNGRLVVAADKTSLTTWKDIENKNSGVVFTNTYASFQGTVSFSSNKPEELPWNTTKTGIDESSLVYLQAKEKMIDIFKIVKGFIDEIRKNTKENDDGVAETVANMPSIELTTKNIEKVLPENRKLSIKDVKVKTVPNVVIRYKKPKEDVELLKRSLGVTSNNEVGELTFDYYKDAEC</sequence>
<dbReference type="OrthoDB" id="9813438at2"/>
<name>A0A174TDE0_9FIRM</name>
<dbReference type="EMBL" id="CZAW01000066">
    <property type="protein sequence ID" value="CUQ06491.1"/>
    <property type="molecule type" value="Genomic_DNA"/>
</dbReference>
<evidence type="ECO:0000313" key="2">
    <source>
        <dbReference type="Proteomes" id="UP000095712"/>
    </source>
</evidence>
<reference evidence="1 2" key="1">
    <citation type="submission" date="2015-09" db="EMBL/GenBank/DDBJ databases">
        <authorList>
            <consortium name="Pathogen Informatics"/>
        </authorList>
    </citation>
    <scope>NUCLEOTIDE SEQUENCE [LARGE SCALE GENOMIC DNA]</scope>
    <source>
        <strain evidence="1 2">2789STDY5834911</strain>
    </source>
</reference>
<dbReference type="SUPFAM" id="SSF55874">
    <property type="entry name" value="ATPase domain of HSP90 chaperone/DNA topoisomerase II/histidine kinase"/>
    <property type="match status" value="1"/>
</dbReference>
<proteinExistence type="predicted"/>
<evidence type="ECO:0008006" key="3">
    <source>
        <dbReference type="Google" id="ProtNLM"/>
    </source>
</evidence>
<accession>A0A174TDE0</accession>
<gene>
    <name evidence="1" type="ORF">ERS852523_03818</name>
</gene>
<evidence type="ECO:0000313" key="1">
    <source>
        <dbReference type="EMBL" id="CUQ06491.1"/>
    </source>
</evidence>
<dbReference type="Gene3D" id="3.30.565.10">
    <property type="entry name" value="Histidine kinase-like ATPase, C-terminal domain"/>
    <property type="match status" value="1"/>
</dbReference>
<protein>
    <recommendedName>
        <fullName evidence="3">ATP-binding protein</fullName>
    </recommendedName>
</protein>
<dbReference type="InterPro" id="IPR036890">
    <property type="entry name" value="HATPase_C_sf"/>
</dbReference>
<dbReference type="RefSeq" id="WP_055153496.1">
    <property type="nucleotide sequence ID" value="NZ_CZAW01000066.1"/>
</dbReference>
<dbReference type="Pfam" id="PF13589">
    <property type="entry name" value="HATPase_c_3"/>
    <property type="match status" value="1"/>
</dbReference>